<dbReference type="PIRSF" id="PIRSF004681">
    <property type="entry name" value="UCP004681"/>
    <property type="match status" value="1"/>
</dbReference>
<dbReference type="VEuPathDB" id="TrichDB:TVAG_056840"/>
<dbReference type="KEGG" id="tva:4764773"/>
<dbReference type="OrthoDB" id="10255963at2759"/>
<dbReference type="NCBIfam" id="TIGR00149">
    <property type="entry name" value="TIGR00149_YjbQ"/>
    <property type="match status" value="1"/>
</dbReference>
<dbReference type="STRING" id="5722.A2EK92"/>
<dbReference type="EMBL" id="DS113412">
    <property type="protein sequence ID" value="EAY06890.1"/>
    <property type="molecule type" value="Genomic_DNA"/>
</dbReference>
<dbReference type="Proteomes" id="UP000001542">
    <property type="component" value="Unassembled WGS sequence"/>
</dbReference>
<reference evidence="2" key="2">
    <citation type="journal article" date="2007" name="Science">
        <title>Draft genome sequence of the sexually transmitted pathogen Trichomonas vaginalis.</title>
        <authorList>
            <person name="Carlton J.M."/>
            <person name="Hirt R.P."/>
            <person name="Silva J.C."/>
            <person name="Delcher A.L."/>
            <person name="Schatz M."/>
            <person name="Zhao Q."/>
            <person name="Wortman J.R."/>
            <person name="Bidwell S.L."/>
            <person name="Alsmark U.C.M."/>
            <person name="Besteiro S."/>
            <person name="Sicheritz-Ponten T."/>
            <person name="Noel C.J."/>
            <person name="Dacks J.B."/>
            <person name="Foster P.G."/>
            <person name="Simillion C."/>
            <person name="Van de Peer Y."/>
            <person name="Miranda-Saavedra D."/>
            <person name="Barton G.J."/>
            <person name="Westrop G.D."/>
            <person name="Mueller S."/>
            <person name="Dessi D."/>
            <person name="Fiori P.L."/>
            <person name="Ren Q."/>
            <person name="Paulsen I."/>
            <person name="Zhang H."/>
            <person name="Bastida-Corcuera F.D."/>
            <person name="Simoes-Barbosa A."/>
            <person name="Brown M.T."/>
            <person name="Hayes R.D."/>
            <person name="Mukherjee M."/>
            <person name="Okumura C.Y."/>
            <person name="Schneider R."/>
            <person name="Smith A.J."/>
            <person name="Vanacova S."/>
            <person name="Villalvazo M."/>
            <person name="Haas B.J."/>
            <person name="Pertea M."/>
            <person name="Feldblyum T.V."/>
            <person name="Utterback T.R."/>
            <person name="Shu C.L."/>
            <person name="Osoegawa K."/>
            <person name="de Jong P.J."/>
            <person name="Hrdy I."/>
            <person name="Horvathova L."/>
            <person name="Zubacova Z."/>
            <person name="Dolezal P."/>
            <person name="Malik S.B."/>
            <person name="Logsdon J.M. Jr."/>
            <person name="Henze K."/>
            <person name="Gupta A."/>
            <person name="Wang C.C."/>
            <person name="Dunne R.L."/>
            <person name="Upcroft J.A."/>
            <person name="Upcroft P."/>
            <person name="White O."/>
            <person name="Salzberg S.L."/>
            <person name="Tang P."/>
            <person name="Chiu C.-H."/>
            <person name="Lee Y.-S."/>
            <person name="Embley T.M."/>
            <person name="Coombs G.H."/>
            <person name="Mottram J.C."/>
            <person name="Tachezy J."/>
            <person name="Fraser-Liggett C.M."/>
            <person name="Johnson P.J."/>
        </authorList>
    </citation>
    <scope>NUCLEOTIDE SEQUENCE [LARGE SCALE GENOMIC DNA]</scope>
    <source>
        <strain evidence="2">G3</strain>
    </source>
</reference>
<sequence>MKTGQFNVVQKEINLPEVTRGCHIITKIILQSLPELKNFKFGTLNIFLQHTSASLTINENVCSDVRSDLENWMNSAIPEGPHWEHSAEGADDMPAHIKSSVMGVSLDIPINNGSLCLGRWQGIYLNEHRGYGGSRHVVLTIMGTMK</sequence>
<evidence type="ECO:0000313" key="2">
    <source>
        <dbReference type="EMBL" id="EAY06890.1"/>
    </source>
</evidence>
<dbReference type="PANTHER" id="PTHR30615">
    <property type="entry name" value="UNCHARACTERIZED PROTEIN YJBQ-RELATED"/>
    <property type="match status" value="1"/>
</dbReference>
<keyword evidence="3" id="KW-1185">Reference proteome</keyword>
<dbReference type="Gene3D" id="2.60.120.460">
    <property type="entry name" value="YjbQ-like"/>
    <property type="match status" value="1"/>
</dbReference>
<dbReference type="PANTHER" id="PTHR30615:SF8">
    <property type="entry name" value="UPF0047 PROTEIN C4A8.02C"/>
    <property type="match status" value="1"/>
</dbReference>
<dbReference type="AlphaFoldDB" id="A2EK92"/>
<name>A2EK92_TRIV3</name>
<reference evidence="2" key="1">
    <citation type="submission" date="2006-10" db="EMBL/GenBank/DDBJ databases">
        <authorList>
            <person name="Amadeo P."/>
            <person name="Zhao Q."/>
            <person name="Wortman J."/>
            <person name="Fraser-Liggett C."/>
            <person name="Carlton J."/>
        </authorList>
    </citation>
    <scope>NUCLEOTIDE SEQUENCE</scope>
    <source>
        <strain evidence="2">G3</strain>
    </source>
</reference>
<evidence type="ECO:0000256" key="1">
    <source>
        <dbReference type="ARBA" id="ARBA00005534"/>
    </source>
</evidence>
<dbReference type="SMR" id="A2EK92"/>
<evidence type="ECO:0000313" key="3">
    <source>
        <dbReference type="Proteomes" id="UP000001542"/>
    </source>
</evidence>
<organism evidence="2 3">
    <name type="scientific">Trichomonas vaginalis (strain ATCC PRA-98 / G3)</name>
    <dbReference type="NCBI Taxonomy" id="412133"/>
    <lineage>
        <taxon>Eukaryota</taxon>
        <taxon>Metamonada</taxon>
        <taxon>Parabasalia</taxon>
        <taxon>Trichomonadida</taxon>
        <taxon>Trichomonadidae</taxon>
        <taxon>Trichomonas</taxon>
    </lineage>
</organism>
<dbReference type="eggNOG" id="KOG3267">
    <property type="taxonomic scope" value="Eukaryota"/>
</dbReference>
<accession>A2EK92</accession>
<dbReference type="VEuPathDB" id="TrichDB:TVAGG3_0772970"/>
<dbReference type="OMA" id="VRADMEM"/>
<dbReference type="InterPro" id="IPR001602">
    <property type="entry name" value="UPF0047_YjbQ-like"/>
</dbReference>
<comment type="similarity">
    <text evidence="1">Belongs to the UPF0047 family.</text>
</comment>
<dbReference type="Pfam" id="PF01894">
    <property type="entry name" value="YjbQ"/>
    <property type="match status" value="1"/>
</dbReference>
<dbReference type="RefSeq" id="XP_001319113.1">
    <property type="nucleotide sequence ID" value="XM_001319078.1"/>
</dbReference>
<dbReference type="InterPro" id="IPR035917">
    <property type="entry name" value="YjbQ-like_sf"/>
</dbReference>
<proteinExistence type="inferred from homology"/>
<gene>
    <name evidence="2" type="ORF">TVAG_056840</name>
</gene>
<dbReference type="FunCoup" id="A2EK92">
    <property type="interactions" value="136"/>
</dbReference>
<dbReference type="SUPFAM" id="SSF111038">
    <property type="entry name" value="YjbQ-like"/>
    <property type="match status" value="1"/>
</dbReference>
<protein>
    <submittedName>
        <fullName evidence="2">Hypothetical UPF0047 protein C4A8.02c in chromosome I, putative</fullName>
    </submittedName>
</protein>
<dbReference type="InParanoid" id="A2EK92"/>